<evidence type="ECO:0000256" key="1">
    <source>
        <dbReference type="ARBA" id="ARBA00004167"/>
    </source>
</evidence>
<dbReference type="OrthoDB" id="538216at2759"/>
<keyword evidence="2 8" id="KW-0812">Transmembrane</keyword>
<dbReference type="InterPro" id="IPR018392">
    <property type="entry name" value="LysM"/>
</dbReference>
<sequence>MRLKAGLSRSFQAPFTVHASPGSHVYAFRSCRSESEASSEDELDVSEVRVRGKEQQRLNGPKERAGDTVLMERQVHNEDNLNKLALQYGCKVADIKRVNNFISEQDMYALKSVRIPVKMHGVLSEMRAELRPLQGSTSYSEATLVELPDPERQDLTAYFKGIDQSIQEAAQSTEGAFHSQSQSKMLGSQKDFSSGADWGIRWWNAVSIILLIGIIIPVFYIVYFKMQANGLPSTVSSKAFEKNVTAKIGTHRSVDSAGHGHLDTQKPRMLGRERTEQHEQRDGKGNALT</sequence>
<evidence type="ECO:0000313" key="10">
    <source>
        <dbReference type="Proteomes" id="UP000515159"/>
    </source>
</evidence>
<comment type="subcellular location">
    <subcellularLocation>
        <location evidence="1">Membrane</location>
        <topology evidence="1">Single-pass membrane protein</topology>
    </subcellularLocation>
</comment>
<dbReference type="AlphaFoldDB" id="A0A6P8PNU9"/>
<keyword evidence="4 8" id="KW-0472">Membrane</keyword>
<dbReference type="PANTHER" id="PTHR20932:SF7">
    <property type="entry name" value="AND PUTATIVE PEPTIDOGLYCAN-BINDING DOMAIN-CONTAINING PROTEIN 4-RELATED"/>
    <property type="match status" value="1"/>
</dbReference>
<keyword evidence="3 8" id="KW-1133">Transmembrane helix</keyword>
<evidence type="ECO:0000256" key="5">
    <source>
        <dbReference type="ARBA" id="ARBA00023180"/>
    </source>
</evidence>
<protein>
    <recommendedName>
        <fullName evidence="6">LysM and putative peptidoglycan-binding domain-containing protein 4</fullName>
    </recommendedName>
</protein>
<proteinExistence type="predicted"/>
<reference evidence="11" key="1">
    <citation type="submission" date="2025-08" db="UniProtKB">
        <authorList>
            <consortium name="RefSeq"/>
        </authorList>
    </citation>
    <scope>IDENTIFICATION</scope>
</reference>
<feature type="region of interest" description="Disordered" evidence="7">
    <location>
        <begin position="251"/>
        <end position="289"/>
    </location>
</feature>
<dbReference type="CTD" id="145748"/>
<evidence type="ECO:0000256" key="6">
    <source>
        <dbReference type="ARBA" id="ARBA00040995"/>
    </source>
</evidence>
<dbReference type="KEGG" id="gsh:117348386"/>
<dbReference type="RefSeq" id="XP_033776353.1">
    <property type="nucleotide sequence ID" value="XM_033920462.1"/>
</dbReference>
<evidence type="ECO:0000256" key="4">
    <source>
        <dbReference type="ARBA" id="ARBA00023136"/>
    </source>
</evidence>
<dbReference type="InterPro" id="IPR036779">
    <property type="entry name" value="LysM_dom_sf"/>
</dbReference>
<evidence type="ECO:0000259" key="9">
    <source>
        <dbReference type="PROSITE" id="PS51782"/>
    </source>
</evidence>
<dbReference type="PROSITE" id="PS51782">
    <property type="entry name" value="LYSM"/>
    <property type="match status" value="1"/>
</dbReference>
<evidence type="ECO:0000313" key="11">
    <source>
        <dbReference type="RefSeq" id="XP_033776353.1"/>
    </source>
</evidence>
<dbReference type="Proteomes" id="UP000515159">
    <property type="component" value="Chromosome 14"/>
</dbReference>
<feature type="domain" description="LysM" evidence="9">
    <location>
        <begin position="71"/>
        <end position="115"/>
    </location>
</feature>
<evidence type="ECO:0000256" key="3">
    <source>
        <dbReference type="ARBA" id="ARBA00022989"/>
    </source>
</evidence>
<feature type="transmembrane region" description="Helical" evidence="8">
    <location>
        <begin position="202"/>
        <end position="223"/>
    </location>
</feature>
<dbReference type="Gene3D" id="3.10.350.10">
    <property type="entry name" value="LysM domain"/>
    <property type="match status" value="1"/>
</dbReference>
<dbReference type="PANTHER" id="PTHR20932">
    <property type="entry name" value="LYSM AND PUTATIVE PEPTIDOGLYCAN-BINDING DOMAIN-CONTAINING PROTEIN"/>
    <property type="match status" value="1"/>
</dbReference>
<gene>
    <name evidence="11" type="primary">LYSMD4</name>
</gene>
<dbReference type="GO" id="GO:0016020">
    <property type="term" value="C:membrane"/>
    <property type="evidence" value="ECO:0007669"/>
    <property type="project" value="UniProtKB-SubCell"/>
</dbReference>
<feature type="compositionally biased region" description="Basic and acidic residues" evidence="7">
    <location>
        <begin position="252"/>
        <end position="289"/>
    </location>
</feature>
<accession>A0A6P8PNU9</accession>
<keyword evidence="5" id="KW-0325">Glycoprotein</keyword>
<keyword evidence="10" id="KW-1185">Reference proteome</keyword>
<dbReference type="FunCoup" id="A0A6P8PNU9">
    <property type="interactions" value="98"/>
</dbReference>
<dbReference type="InterPro" id="IPR045030">
    <property type="entry name" value="LYSM1-4"/>
</dbReference>
<evidence type="ECO:0000256" key="2">
    <source>
        <dbReference type="ARBA" id="ARBA00022692"/>
    </source>
</evidence>
<dbReference type="GeneID" id="117348386"/>
<name>A0A6P8PNU9_GEOSA</name>
<dbReference type="InParanoid" id="A0A6P8PNU9"/>
<evidence type="ECO:0000256" key="7">
    <source>
        <dbReference type="SAM" id="MobiDB-lite"/>
    </source>
</evidence>
<organism evidence="10 11">
    <name type="scientific">Geotrypetes seraphini</name>
    <name type="common">Gaboon caecilian</name>
    <name type="synonym">Caecilia seraphini</name>
    <dbReference type="NCBI Taxonomy" id="260995"/>
    <lineage>
        <taxon>Eukaryota</taxon>
        <taxon>Metazoa</taxon>
        <taxon>Chordata</taxon>
        <taxon>Craniata</taxon>
        <taxon>Vertebrata</taxon>
        <taxon>Euteleostomi</taxon>
        <taxon>Amphibia</taxon>
        <taxon>Gymnophiona</taxon>
        <taxon>Geotrypetes</taxon>
    </lineage>
</organism>
<evidence type="ECO:0000256" key="8">
    <source>
        <dbReference type="SAM" id="Phobius"/>
    </source>
</evidence>